<keyword evidence="2 7" id="KW-0819">tRNA processing</keyword>
<comment type="catalytic activity">
    <reaction evidence="7">
        <text>Endonucleolytic cleavage of RNA, removing 5'-extranucleotides from tRNA precursor.</text>
        <dbReference type="EC" id="3.1.26.5"/>
    </reaction>
</comment>
<comment type="function">
    <text evidence="1 7">RNaseP catalyzes the removal of the 5'-leader sequence from pre-tRNA to produce the mature 5'-terminus. It can also cleave other RNA substrates such as 4.5S RNA. The protein component plays an auxiliary but essential role in vivo by binding to the 5'-leader sequence and broadening the substrate specificity of the ribozyme.</text>
</comment>
<reference evidence="9 10" key="1">
    <citation type="journal article" date="2019" name="Emerg. Microbes Infect.">
        <title>Comprehensive subspecies identification of 175 nontuberculous mycobacteria species based on 7547 genomic profiles.</title>
        <authorList>
            <person name="Matsumoto Y."/>
            <person name="Kinjo T."/>
            <person name="Motooka D."/>
            <person name="Nabeya D."/>
            <person name="Jung N."/>
            <person name="Uechi K."/>
            <person name="Horii T."/>
            <person name="Iida T."/>
            <person name="Fujita J."/>
            <person name="Nakamura S."/>
        </authorList>
    </citation>
    <scope>NUCLEOTIDE SEQUENCE [LARGE SCALE GENOMIC DNA]</scope>
    <source>
        <strain evidence="9 10">JCM 18439</strain>
    </source>
</reference>
<dbReference type="GO" id="GO:0001682">
    <property type="term" value="P:tRNA 5'-leader removal"/>
    <property type="evidence" value="ECO:0007669"/>
    <property type="project" value="UniProtKB-UniRule"/>
</dbReference>
<evidence type="ECO:0000256" key="2">
    <source>
        <dbReference type="ARBA" id="ARBA00022694"/>
    </source>
</evidence>
<dbReference type="GO" id="GO:0042781">
    <property type="term" value="F:3'-tRNA processing endoribonuclease activity"/>
    <property type="evidence" value="ECO:0007669"/>
    <property type="project" value="TreeGrafter"/>
</dbReference>
<name>A0A1X0C360_MYCCF</name>
<dbReference type="NCBIfam" id="TIGR00188">
    <property type="entry name" value="rnpA"/>
    <property type="match status" value="1"/>
</dbReference>
<gene>
    <name evidence="7 9" type="primary">rnpA</name>
    <name evidence="9" type="ORF">MCEL_32280</name>
</gene>
<dbReference type="OrthoDB" id="196964at2"/>
<comment type="subunit">
    <text evidence="7">Consists of a catalytic RNA component (M1 or rnpB) and a protein subunit.</text>
</comment>
<dbReference type="RefSeq" id="WP_083000098.1">
    <property type="nucleotide sequence ID" value="NZ_AP022591.1"/>
</dbReference>
<proteinExistence type="inferred from homology"/>
<dbReference type="EC" id="3.1.26.5" evidence="7 8"/>
<dbReference type="InterPro" id="IPR000100">
    <property type="entry name" value="RNase_P"/>
</dbReference>
<dbReference type="GO" id="GO:0004526">
    <property type="term" value="F:ribonuclease P activity"/>
    <property type="evidence" value="ECO:0007669"/>
    <property type="project" value="UniProtKB-UniRule"/>
</dbReference>
<dbReference type="HAMAP" id="MF_00227">
    <property type="entry name" value="RNase_P"/>
    <property type="match status" value="1"/>
</dbReference>
<dbReference type="Gene3D" id="3.30.230.10">
    <property type="match status" value="1"/>
</dbReference>
<evidence type="ECO:0000256" key="6">
    <source>
        <dbReference type="ARBA" id="ARBA00022884"/>
    </source>
</evidence>
<dbReference type="Proteomes" id="UP000466431">
    <property type="component" value="Chromosome"/>
</dbReference>
<evidence type="ECO:0000256" key="8">
    <source>
        <dbReference type="NCBIfam" id="TIGR00188"/>
    </source>
</evidence>
<dbReference type="InterPro" id="IPR020539">
    <property type="entry name" value="RNase_P_CS"/>
</dbReference>
<dbReference type="KEGG" id="mcee:MCEL_32280"/>
<dbReference type="SUPFAM" id="SSF54211">
    <property type="entry name" value="Ribosomal protein S5 domain 2-like"/>
    <property type="match status" value="1"/>
</dbReference>
<dbReference type="STRING" id="1249101.BST21_02590"/>
<protein>
    <recommendedName>
        <fullName evidence="7 8">Ribonuclease P protein component</fullName>
        <shortName evidence="7">RNase P protein</shortName>
        <shortName evidence="7">RNaseP protein</shortName>
        <ecNumber evidence="7 8">3.1.26.5</ecNumber>
    </recommendedName>
    <alternativeName>
        <fullName evidence="7">Protein C5</fullName>
    </alternativeName>
</protein>
<comment type="similarity">
    <text evidence="7">Belongs to the RnpA family.</text>
</comment>
<accession>A0A1X0C360</accession>
<evidence type="ECO:0000313" key="10">
    <source>
        <dbReference type="Proteomes" id="UP000466431"/>
    </source>
</evidence>
<dbReference type="PROSITE" id="PS00648">
    <property type="entry name" value="RIBONUCLEASE_P"/>
    <property type="match status" value="1"/>
</dbReference>
<dbReference type="Pfam" id="PF00825">
    <property type="entry name" value="Ribonuclease_P"/>
    <property type="match status" value="1"/>
</dbReference>
<keyword evidence="5 7" id="KW-0378">Hydrolase</keyword>
<evidence type="ECO:0000256" key="7">
    <source>
        <dbReference type="HAMAP-Rule" id="MF_00227"/>
    </source>
</evidence>
<dbReference type="InterPro" id="IPR020568">
    <property type="entry name" value="Ribosomal_Su5_D2-typ_SF"/>
</dbReference>
<dbReference type="AlphaFoldDB" id="A0A1X0C360"/>
<evidence type="ECO:0000256" key="1">
    <source>
        <dbReference type="ARBA" id="ARBA00002663"/>
    </source>
</evidence>
<keyword evidence="4 7" id="KW-0255">Endonuclease</keyword>
<keyword evidence="10" id="KW-1185">Reference proteome</keyword>
<dbReference type="EMBL" id="AP022591">
    <property type="protein sequence ID" value="BBY44933.1"/>
    <property type="molecule type" value="Genomic_DNA"/>
</dbReference>
<sequence>MLPARYRMTRSTEFGITVSRGVRAVQPDLVVHALRSEGDGEPGPRIGLVVSKAVGTAVQRHRVARRLRHVARTVLDELDPADRVVIRALPSSRHAISARLEQELRTALRRMRPKNEVAG</sequence>
<evidence type="ECO:0000256" key="3">
    <source>
        <dbReference type="ARBA" id="ARBA00022722"/>
    </source>
</evidence>
<dbReference type="GO" id="GO:0030677">
    <property type="term" value="C:ribonuclease P complex"/>
    <property type="evidence" value="ECO:0007669"/>
    <property type="project" value="TreeGrafter"/>
</dbReference>
<dbReference type="InterPro" id="IPR014721">
    <property type="entry name" value="Ribsml_uS5_D2-typ_fold_subgr"/>
</dbReference>
<dbReference type="GO" id="GO:0000049">
    <property type="term" value="F:tRNA binding"/>
    <property type="evidence" value="ECO:0007669"/>
    <property type="project" value="UniProtKB-UniRule"/>
</dbReference>
<organism evidence="9 10">
    <name type="scientific">Mycolicibacterium celeriflavum</name>
    <name type="common">Mycobacterium celeriflavum</name>
    <dbReference type="NCBI Taxonomy" id="1249101"/>
    <lineage>
        <taxon>Bacteria</taxon>
        <taxon>Bacillati</taxon>
        <taxon>Actinomycetota</taxon>
        <taxon>Actinomycetes</taxon>
        <taxon>Mycobacteriales</taxon>
        <taxon>Mycobacteriaceae</taxon>
        <taxon>Mycolicibacterium</taxon>
    </lineage>
</organism>
<dbReference type="PANTHER" id="PTHR33992:SF1">
    <property type="entry name" value="RIBONUCLEASE P PROTEIN COMPONENT"/>
    <property type="match status" value="1"/>
</dbReference>
<evidence type="ECO:0000313" key="9">
    <source>
        <dbReference type="EMBL" id="BBY44933.1"/>
    </source>
</evidence>
<keyword evidence="3 7" id="KW-0540">Nuclease</keyword>
<keyword evidence="6 7" id="KW-0694">RNA-binding</keyword>
<dbReference type="PANTHER" id="PTHR33992">
    <property type="entry name" value="RIBONUCLEASE P PROTEIN COMPONENT"/>
    <property type="match status" value="1"/>
</dbReference>
<evidence type="ECO:0000256" key="5">
    <source>
        <dbReference type="ARBA" id="ARBA00022801"/>
    </source>
</evidence>
<evidence type="ECO:0000256" key="4">
    <source>
        <dbReference type="ARBA" id="ARBA00022759"/>
    </source>
</evidence>